<dbReference type="PANTHER" id="PTHR34009">
    <property type="entry name" value="PROTEIN STAR"/>
    <property type="match status" value="1"/>
</dbReference>
<reference evidence="1" key="1">
    <citation type="submission" date="2021-06" db="EMBL/GenBank/DDBJ databases">
        <authorList>
            <person name="Hodson N. C."/>
            <person name="Mongue J. A."/>
            <person name="Jaron S. K."/>
        </authorList>
    </citation>
    <scope>NUCLEOTIDE SEQUENCE</scope>
</reference>
<dbReference type="GO" id="GO:0016197">
    <property type="term" value="P:endosomal transport"/>
    <property type="evidence" value="ECO:0007669"/>
    <property type="project" value="TreeGrafter"/>
</dbReference>
<dbReference type="PANTHER" id="PTHR34009:SF2">
    <property type="entry name" value="PROTEIN STAR"/>
    <property type="match status" value="1"/>
</dbReference>
<dbReference type="GO" id="GO:0005789">
    <property type="term" value="C:endoplasmic reticulum membrane"/>
    <property type="evidence" value="ECO:0007669"/>
    <property type="project" value="TreeGrafter"/>
</dbReference>
<dbReference type="GO" id="GO:0005886">
    <property type="term" value="C:plasma membrane"/>
    <property type="evidence" value="ECO:0007669"/>
    <property type="project" value="TreeGrafter"/>
</dbReference>
<dbReference type="GO" id="GO:0006888">
    <property type="term" value="P:endoplasmic reticulum to Golgi vesicle-mediated transport"/>
    <property type="evidence" value="ECO:0007669"/>
    <property type="project" value="TreeGrafter"/>
</dbReference>
<organism evidence="1 2">
    <name type="scientific">Allacma fusca</name>
    <dbReference type="NCBI Taxonomy" id="39272"/>
    <lineage>
        <taxon>Eukaryota</taxon>
        <taxon>Metazoa</taxon>
        <taxon>Ecdysozoa</taxon>
        <taxon>Arthropoda</taxon>
        <taxon>Hexapoda</taxon>
        <taxon>Collembola</taxon>
        <taxon>Symphypleona</taxon>
        <taxon>Sminthuridae</taxon>
        <taxon>Allacma</taxon>
    </lineage>
</organism>
<evidence type="ECO:0000313" key="2">
    <source>
        <dbReference type="Proteomes" id="UP000708208"/>
    </source>
</evidence>
<name>A0A8J2KE27_9HEXA</name>
<dbReference type="GO" id="GO:0005794">
    <property type="term" value="C:Golgi apparatus"/>
    <property type="evidence" value="ECO:0007669"/>
    <property type="project" value="TreeGrafter"/>
</dbReference>
<protein>
    <submittedName>
        <fullName evidence="1">Uncharacterized protein</fullName>
    </submittedName>
</protein>
<dbReference type="AlphaFoldDB" id="A0A8J2KE27"/>
<dbReference type="EMBL" id="CAJVCH010325698">
    <property type="protein sequence ID" value="CAG7786772.1"/>
    <property type="molecule type" value="Genomic_DNA"/>
</dbReference>
<accession>A0A8J2KE27</accession>
<dbReference type="GO" id="GO:0031902">
    <property type="term" value="C:late endosome membrane"/>
    <property type="evidence" value="ECO:0007669"/>
    <property type="project" value="TreeGrafter"/>
</dbReference>
<dbReference type="Proteomes" id="UP000708208">
    <property type="component" value="Unassembled WGS sequence"/>
</dbReference>
<sequence length="276" mass="31801">MGPESKKLFPVRKTTKDLKPYTHKKDTMLTMESQLNLRKLCQQNSTLKNLFTAKSAKDPAVLDYIKCFHLSPPLLEHFHSESLIRKATEESLRRRKLKDLLKHQETGFFVDCSPCIKSHSAPFSFSLEVRQDWEGLLFERNPIKMLQLNALFPKSWMSNACLSTSAKKPFLKIKENSRCFSIISFLKALNKSRIDLLSLGEGEQAPGSIIKPLLSRPEYRIEIIDLAHEAVKSVRKTQLRDFIKSKGYNLTLETPKHYIFERVDPAVSEPTNRNTH</sequence>
<dbReference type="InterPro" id="IPR053202">
    <property type="entry name" value="EGF_Rcpt_Signaling_Reg"/>
</dbReference>
<gene>
    <name evidence="1" type="ORF">AFUS01_LOCUS25325</name>
</gene>
<comment type="caution">
    <text evidence="1">The sequence shown here is derived from an EMBL/GenBank/DDBJ whole genome shotgun (WGS) entry which is preliminary data.</text>
</comment>
<evidence type="ECO:0000313" key="1">
    <source>
        <dbReference type="EMBL" id="CAG7786772.1"/>
    </source>
</evidence>
<keyword evidence="2" id="KW-1185">Reference proteome</keyword>
<proteinExistence type="predicted"/>